<organism evidence="1 2">
    <name type="scientific">Microbacterium aurum</name>
    <dbReference type="NCBI Taxonomy" id="36805"/>
    <lineage>
        <taxon>Bacteria</taxon>
        <taxon>Bacillati</taxon>
        <taxon>Actinomycetota</taxon>
        <taxon>Actinomycetes</taxon>
        <taxon>Micrococcales</taxon>
        <taxon>Microbacteriaceae</taxon>
        <taxon>Microbacterium</taxon>
    </lineage>
</organism>
<dbReference type="KEGG" id="maur:BOH66_15900"/>
<evidence type="ECO:0000313" key="2">
    <source>
        <dbReference type="Proteomes" id="UP000187185"/>
    </source>
</evidence>
<name>A0A1P8UBP2_9MICO</name>
<evidence type="ECO:0000313" key="1">
    <source>
        <dbReference type="EMBL" id="APZ35548.1"/>
    </source>
</evidence>
<protein>
    <submittedName>
        <fullName evidence="1">Uncharacterized protein</fullName>
    </submittedName>
</protein>
<dbReference type="AlphaFoldDB" id="A0A1P8UBP2"/>
<sequence length="65" mass="7090">MKVTCSEVDCLDPQLTDLLPAALAGFPIEDVVFTPQTTPIVVTGLRPVMTRLRRPWGRTPPTGLT</sequence>
<keyword evidence="2" id="KW-1185">Reference proteome</keyword>
<dbReference type="Proteomes" id="UP000187185">
    <property type="component" value="Chromosome"/>
</dbReference>
<accession>A0A1P8UBP2</accession>
<proteinExistence type="predicted"/>
<dbReference type="EMBL" id="CP018762">
    <property type="protein sequence ID" value="APZ35548.1"/>
    <property type="molecule type" value="Genomic_DNA"/>
</dbReference>
<reference evidence="1 2" key="1">
    <citation type="submission" date="2016-12" db="EMBL/GenBank/DDBJ databases">
        <title>Complete genome sequence of Microbacterium aurum KACC 15219.</title>
        <authorList>
            <person name="Jung Y."/>
            <person name="Shin J.-H."/>
            <person name="Lee Y.-J."/>
            <person name="Yi H."/>
            <person name="Bahn Y.-S."/>
            <person name="Kim J.F."/>
            <person name="Lee D.-W."/>
        </authorList>
    </citation>
    <scope>NUCLEOTIDE SEQUENCE [LARGE SCALE GENOMIC DNA]</scope>
    <source>
        <strain evidence="1 2">KACC 15219</strain>
    </source>
</reference>
<gene>
    <name evidence="1" type="ORF">BOH66_15900</name>
</gene>
<dbReference type="STRING" id="36805.BOH66_15900"/>